<sequence>MAGHWHDPSAATQNQGNQLGSRPCVRQSQLFRQNESGNTMKSLLGSSHLQWDTKHTQGAYDGRPAYDASAHFASTTSVAGRYHCANEMTNPFPVPHKKEWADLGPYRAQVNAATRASEAAMAKKGRKGGKPKLFARSTDLSRDRRAQKRAAGKRSSRVGLREPELRSVLSGAGDEELLEATLSKYSVAEDAEEGNAVMAQWRDDRSLMSRGSVASRGSMRTEATAASRAVASTRPW</sequence>
<evidence type="ECO:0000256" key="1">
    <source>
        <dbReference type="SAM" id="MobiDB-lite"/>
    </source>
</evidence>
<dbReference type="EMBL" id="HBIW01024098">
    <property type="protein sequence ID" value="CAE0705346.1"/>
    <property type="molecule type" value="Transcribed_RNA"/>
</dbReference>
<protein>
    <submittedName>
        <fullName evidence="2">Uncharacterized protein</fullName>
    </submittedName>
</protein>
<feature type="compositionally biased region" description="Polar residues" evidence="1">
    <location>
        <begin position="10"/>
        <end position="21"/>
    </location>
</feature>
<feature type="compositionally biased region" description="Basic residues" evidence="1">
    <location>
        <begin position="145"/>
        <end position="156"/>
    </location>
</feature>
<gene>
    <name evidence="2" type="ORF">PCAL00307_LOCUS20795</name>
</gene>
<feature type="region of interest" description="Disordered" evidence="1">
    <location>
        <begin position="117"/>
        <end position="159"/>
    </location>
</feature>
<feature type="region of interest" description="Disordered" evidence="1">
    <location>
        <begin position="1"/>
        <end position="21"/>
    </location>
</feature>
<feature type="region of interest" description="Disordered" evidence="1">
    <location>
        <begin position="202"/>
        <end position="236"/>
    </location>
</feature>
<accession>A0A7S4A6J8</accession>
<feature type="compositionally biased region" description="Low complexity" evidence="1">
    <location>
        <begin position="220"/>
        <end position="236"/>
    </location>
</feature>
<organism evidence="2">
    <name type="scientific">Pelagomonas calceolata</name>
    <dbReference type="NCBI Taxonomy" id="35677"/>
    <lineage>
        <taxon>Eukaryota</taxon>
        <taxon>Sar</taxon>
        <taxon>Stramenopiles</taxon>
        <taxon>Ochrophyta</taxon>
        <taxon>Pelagophyceae</taxon>
        <taxon>Pelagomonadales</taxon>
        <taxon>Pelagomonadaceae</taxon>
        <taxon>Pelagomonas</taxon>
    </lineage>
</organism>
<dbReference type="AlphaFoldDB" id="A0A7S4A6J8"/>
<proteinExistence type="predicted"/>
<name>A0A7S4A6J8_9STRA</name>
<reference evidence="2" key="1">
    <citation type="submission" date="2021-01" db="EMBL/GenBank/DDBJ databases">
        <authorList>
            <person name="Corre E."/>
            <person name="Pelletier E."/>
            <person name="Niang G."/>
            <person name="Scheremetjew M."/>
            <person name="Finn R."/>
            <person name="Kale V."/>
            <person name="Holt S."/>
            <person name="Cochrane G."/>
            <person name="Meng A."/>
            <person name="Brown T."/>
            <person name="Cohen L."/>
        </authorList>
    </citation>
    <scope>NUCLEOTIDE SEQUENCE</scope>
    <source>
        <strain evidence="2">CCMP1756</strain>
    </source>
</reference>
<evidence type="ECO:0000313" key="2">
    <source>
        <dbReference type="EMBL" id="CAE0705346.1"/>
    </source>
</evidence>